<evidence type="ECO:0000313" key="2">
    <source>
        <dbReference type="EMBL" id="AIG97638.1"/>
    </source>
</evidence>
<sequence length="162" mass="17795">MDLRGQTFTLEGVAASLLILLAVYTIFQSTVVIAPSWSDYANVQLKQLGYDILRVFDSDGGNSSLKGAIVNCSSGFKAPDEFNANLSKILDSLNAFGKVELIWVNGSKIESHALYGFNKTPTPDAVRVSRFVVVQDLNNSECFNLTTPTTKVVEVRLTLWRT</sequence>
<protein>
    <submittedName>
        <fullName evidence="2">Uncharacterized protein</fullName>
    </submittedName>
</protein>
<dbReference type="InterPro" id="IPR055712">
    <property type="entry name" value="DUF7288"/>
</dbReference>
<dbReference type="EMBL" id="CP006577">
    <property type="protein sequence ID" value="AIG97638.1"/>
    <property type="molecule type" value="Genomic_DNA"/>
</dbReference>
<reference evidence="2 3" key="1">
    <citation type="submission" date="2013-07" db="EMBL/GenBank/DDBJ databases">
        <title>Genome of Archaeoglobus fulgidus.</title>
        <authorList>
            <person name="Fiebig A."/>
            <person name="Birkeland N.-K."/>
        </authorList>
    </citation>
    <scope>NUCLEOTIDE SEQUENCE [LARGE SCALE GENOMIC DNA]</scope>
    <source>
        <strain evidence="2 3">DSM 8774</strain>
    </source>
</reference>
<dbReference type="Pfam" id="PF23959">
    <property type="entry name" value="DUF7288"/>
    <property type="match status" value="1"/>
</dbReference>
<dbReference type="AlphaFoldDB" id="A0A075WJ95"/>
<name>A0A075WJ95_ARCFL</name>
<organism evidence="2 3">
    <name type="scientific">Archaeoglobus fulgidus DSM 8774</name>
    <dbReference type="NCBI Taxonomy" id="1344584"/>
    <lineage>
        <taxon>Archaea</taxon>
        <taxon>Methanobacteriati</taxon>
        <taxon>Methanobacteriota</taxon>
        <taxon>Archaeoglobi</taxon>
        <taxon>Archaeoglobales</taxon>
        <taxon>Archaeoglobaceae</taxon>
        <taxon>Archaeoglobus</taxon>
    </lineage>
</organism>
<gene>
    <name evidence="2" type="ORF">AFULGI_00008430</name>
</gene>
<keyword evidence="1" id="KW-0812">Transmembrane</keyword>
<evidence type="ECO:0000256" key="1">
    <source>
        <dbReference type="SAM" id="Phobius"/>
    </source>
</evidence>
<proteinExistence type="predicted"/>
<dbReference type="KEGG" id="afg:AFULGI_00008430"/>
<dbReference type="RefSeq" id="WP_048064284.1">
    <property type="nucleotide sequence ID" value="NZ_CP006577.1"/>
</dbReference>
<dbReference type="Proteomes" id="UP000028501">
    <property type="component" value="Chromosome"/>
</dbReference>
<feature type="transmembrane region" description="Helical" evidence="1">
    <location>
        <begin position="12"/>
        <end position="37"/>
    </location>
</feature>
<keyword evidence="1" id="KW-0472">Membrane</keyword>
<accession>A0A075WJ95</accession>
<dbReference type="HOGENOM" id="CLU_133048_0_0_2"/>
<dbReference type="GeneID" id="24794360"/>
<keyword evidence="1" id="KW-1133">Transmembrane helix</keyword>
<evidence type="ECO:0000313" key="3">
    <source>
        <dbReference type="Proteomes" id="UP000028501"/>
    </source>
</evidence>